<dbReference type="EMBL" id="RCHU02000006">
    <property type="protein sequence ID" value="KAL3585428.1"/>
    <property type="molecule type" value="Genomic_DNA"/>
</dbReference>
<name>A0ACC4C2G3_POPAL</name>
<comment type="caution">
    <text evidence="1">The sequence shown here is derived from an EMBL/GenBank/DDBJ whole genome shotgun (WGS) entry which is preliminary data.</text>
</comment>
<protein>
    <submittedName>
        <fullName evidence="1">Uncharacterized protein</fullName>
    </submittedName>
</protein>
<sequence>MLIVQAPVLKVVNHKHIGISLAQFPSFASVNAYAHRPIFISLHQPKISHLHQPPAPPARNPYAPPNSGDQGQKCHEAVPGVLRCAFELVSSLSNPKFEISADCCSVVKVVEENCLAQAWDTKTSQGYSITALFQGYSITALQNRNNLLFEFKLALPRKIEFTAQIDAYRRVQLQQDSKMHSREENLVLFRIVFELGSSARTTSTK</sequence>
<reference evidence="1 2" key="1">
    <citation type="journal article" date="2024" name="Plant Biotechnol. J.">
        <title>Genome and CRISPR/Cas9 system of a widespread forest tree (Populus alba) in the world.</title>
        <authorList>
            <person name="Liu Y.J."/>
            <person name="Jiang P.F."/>
            <person name="Han X.M."/>
            <person name="Li X.Y."/>
            <person name="Wang H.M."/>
            <person name="Wang Y.J."/>
            <person name="Wang X.X."/>
            <person name="Zeng Q.Y."/>
        </authorList>
    </citation>
    <scope>NUCLEOTIDE SEQUENCE [LARGE SCALE GENOMIC DNA]</scope>
    <source>
        <strain evidence="2">cv. PAL-ZL1</strain>
    </source>
</reference>
<accession>A0ACC4C2G3</accession>
<gene>
    <name evidence="1" type="ORF">D5086_012295</name>
</gene>
<evidence type="ECO:0000313" key="1">
    <source>
        <dbReference type="EMBL" id="KAL3585428.1"/>
    </source>
</evidence>
<dbReference type="Proteomes" id="UP000309997">
    <property type="component" value="Unassembled WGS sequence"/>
</dbReference>
<evidence type="ECO:0000313" key="2">
    <source>
        <dbReference type="Proteomes" id="UP000309997"/>
    </source>
</evidence>
<proteinExistence type="predicted"/>
<keyword evidence="2" id="KW-1185">Reference proteome</keyword>
<organism evidence="1 2">
    <name type="scientific">Populus alba</name>
    <name type="common">White poplar</name>
    <dbReference type="NCBI Taxonomy" id="43335"/>
    <lineage>
        <taxon>Eukaryota</taxon>
        <taxon>Viridiplantae</taxon>
        <taxon>Streptophyta</taxon>
        <taxon>Embryophyta</taxon>
        <taxon>Tracheophyta</taxon>
        <taxon>Spermatophyta</taxon>
        <taxon>Magnoliopsida</taxon>
        <taxon>eudicotyledons</taxon>
        <taxon>Gunneridae</taxon>
        <taxon>Pentapetalae</taxon>
        <taxon>rosids</taxon>
        <taxon>fabids</taxon>
        <taxon>Malpighiales</taxon>
        <taxon>Salicaceae</taxon>
        <taxon>Saliceae</taxon>
        <taxon>Populus</taxon>
    </lineage>
</organism>